<sequence>MVEKCNELTAHHFIAKHQTQYLQQLKDELEPNECIILLDFAENYSFLVQDAAQAFHWVNSQCTLHPFAIYYRNESQLKCLSMCVISDCLKHDTAAVHTFLGQVLKHVKHVIPGLEKVYYFSDGAASQYKNYKNFANLMHHKRDFNLNTEWHFFTTSHVKSPCDGIGGTVKREAAHASLQATVDGHILTANDLFTWADKNILGIKFIFTDQETVNANSDVLHSRFLKSSSVPGTRDNHSFKPVNDTILEVSRVSGTPGFHVNFEVDLVEQGLHITDMAPGQYVTCVYDRQWWVGIIRDVSDTEQDIQVLFLHPHGPARGYFWPKREDVCWVPLQHIIMKIEVPVTFTGRCYVIKENETVDSDTFMNNFQ</sequence>
<evidence type="ECO:0000313" key="1">
    <source>
        <dbReference type="EMBL" id="KAL1250754.1"/>
    </source>
</evidence>
<keyword evidence="2" id="KW-1185">Reference proteome</keyword>
<dbReference type="PANTHER" id="PTHR46601:SF1">
    <property type="entry name" value="ADF-H DOMAIN-CONTAINING PROTEIN"/>
    <property type="match status" value="1"/>
</dbReference>
<comment type="caution">
    <text evidence="1">The sequence shown here is derived from an EMBL/GenBank/DDBJ whole genome shotgun (WGS) entry which is preliminary data.</text>
</comment>
<dbReference type="PANTHER" id="PTHR46601">
    <property type="entry name" value="ULP_PROTEASE DOMAIN-CONTAINING PROTEIN"/>
    <property type="match status" value="1"/>
</dbReference>
<reference evidence="1 2" key="1">
    <citation type="submission" date="2023-09" db="EMBL/GenBank/DDBJ databases">
        <authorList>
            <person name="Wang M."/>
        </authorList>
    </citation>
    <scope>NUCLEOTIDE SEQUENCE [LARGE SCALE GENOMIC DNA]</scope>
    <source>
        <strain evidence="1">GT-2023</strain>
        <tissue evidence="1">Liver</tissue>
    </source>
</reference>
<dbReference type="EMBL" id="JAYMGO010000022">
    <property type="protein sequence ID" value="KAL1250754.1"/>
    <property type="molecule type" value="Genomic_DNA"/>
</dbReference>
<name>A0ABR3LGD5_9TELE</name>
<proteinExistence type="predicted"/>
<gene>
    <name evidence="1" type="ORF">QQF64_018550</name>
</gene>
<evidence type="ECO:0000313" key="2">
    <source>
        <dbReference type="Proteomes" id="UP001558613"/>
    </source>
</evidence>
<protein>
    <submittedName>
        <fullName evidence="1">Uncharacterized protein</fullName>
    </submittedName>
</protein>
<organism evidence="1 2">
    <name type="scientific">Cirrhinus molitorella</name>
    <name type="common">mud carp</name>
    <dbReference type="NCBI Taxonomy" id="172907"/>
    <lineage>
        <taxon>Eukaryota</taxon>
        <taxon>Metazoa</taxon>
        <taxon>Chordata</taxon>
        <taxon>Craniata</taxon>
        <taxon>Vertebrata</taxon>
        <taxon>Euteleostomi</taxon>
        <taxon>Actinopterygii</taxon>
        <taxon>Neopterygii</taxon>
        <taxon>Teleostei</taxon>
        <taxon>Ostariophysi</taxon>
        <taxon>Cypriniformes</taxon>
        <taxon>Cyprinidae</taxon>
        <taxon>Labeoninae</taxon>
        <taxon>Labeonini</taxon>
        <taxon>Cirrhinus</taxon>
    </lineage>
</organism>
<accession>A0ABR3LGD5</accession>
<dbReference type="Proteomes" id="UP001558613">
    <property type="component" value="Unassembled WGS sequence"/>
</dbReference>